<dbReference type="InterPro" id="IPR036097">
    <property type="entry name" value="HisK_dim/P_sf"/>
</dbReference>
<dbReference type="Gene3D" id="1.10.287.130">
    <property type="match status" value="1"/>
</dbReference>
<evidence type="ECO:0000256" key="5">
    <source>
        <dbReference type="ARBA" id="ARBA00022777"/>
    </source>
</evidence>
<feature type="modified residue" description="4-aspartylphosphate" evidence="6">
    <location>
        <position position="63"/>
    </location>
</feature>
<comment type="catalytic activity">
    <reaction evidence="1">
        <text>ATP + protein L-histidine = ADP + protein N-phospho-L-histidine.</text>
        <dbReference type="EC" id="2.7.13.3"/>
    </reaction>
</comment>
<evidence type="ECO:0000256" key="2">
    <source>
        <dbReference type="ARBA" id="ARBA00012438"/>
    </source>
</evidence>
<dbReference type="SMART" id="SM00448">
    <property type="entry name" value="REC"/>
    <property type="match status" value="2"/>
</dbReference>
<dbReference type="InterPro" id="IPR035965">
    <property type="entry name" value="PAS-like_dom_sf"/>
</dbReference>
<dbReference type="Gene3D" id="3.30.565.10">
    <property type="entry name" value="Histidine kinase-like ATPase, C-terminal domain"/>
    <property type="match status" value="1"/>
</dbReference>
<dbReference type="Proteomes" id="UP001595528">
    <property type="component" value="Unassembled WGS sequence"/>
</dbReference>
<dbReference type="InterPro" id="IPR003594">
    <property type="entry name" value="HATPase_dom"/>
</dbReference>
<keyword evidence="5" id="KW-0418">Kinase</keyword>
<dbReference type="SUPFAM" id="SSF55785">
    <property type="entry name" value="PYP-like sensor domain (PAS domain)"/>
    <property type="match status" value="1"/>
</dbReference>
<dbReference type="Pfam" id="PF13426">
    <property type="entry name" value="PAS_9"/>
    <property type="match status" value="1"/>
</dbReference>
<keyword evidence="4" id="KW-0808">Transferase</keyword>
<keyword evidence="12" id="KW-1185">Reference proteome</keyword>
<dbReference type="InterPro" id="IPR001789">
    <property type="entry name" value="Sig_transdc_resp-reg_receiver"/>
</dbReference>
<dbReference type="InterPro" id="IPR000700">
    <property type="entry name" value="PAS-assoc_C"/>
</dbReference>
<dbReference type="Pfam" id="PF02518">
    <property type="entry name" value="HATPase_c"/>
    <property type="match status" value="1"/>
</dbReference>
<dbReference type="SMART" id="SM00387">
    <property type="entry name" value="HATPase_c"/>
    <property type="match status" value="1"/>
</dbReference>
<dbReference type="InterPro" id="IPR011006">
    <property type="entry name" value="CheY-like_superfamily"/>
</dbReference>
<dbReference type="InterPro" id="IPR001610">
    <property type="entry name" value="PAC"/>
</dbReference>
<dbReference type="Pfam" id="PF01590">
    <property type="entry name" value="GAF"/>
    <property type="match status" value="1"/>
</dbReference>
<evidence type="ECO:0000256" key="4">
    <source>
        <dbReference type="ARBA" id="ARBA00022679"/>
    </source>
</evidence>
<dbReference type="InterPro" id="IPR003018">
    <property type="entry name" value="GAF"/>
</dbReference>
<dbReference type="InterPro" id="IPR000014">
    <property type="entry name" value="PAS"/>
</dbReference>
<feature type="domain" description="PAS" evidence="9">
    <location>
        <begin position="547"/>
        <end position="617"/>
    </location>
</feature>
<dbReference type="NCBIfam" id="TIGR00229">
    <property type="entry name" value="sensory_box"/>
    <property type="match status" value="1"/>
</dbReference>
<evidence type="ECO:0000259" key="7">
    <source>
        <dbReference type="PROSITE" id="PS50109"/>
    </source>
</evidence>
<dbReference type="InterPro" id="IPR004358">
    <property type="entry name" value="Sig_transdc_His_kin-like_C"/>
</dbReference>
<dbReference type="InterPro" id="IPR005467">
    <property type="entry name" value="His_kinase_dom"/>
</dbReference>
<comment type="caution">
    <text evidence="11">The sequence shown here is derived from an EMBL/GenBank/DDBJ whole genome shotgun (WGS) entry which is preliminary data.</text>
</comment>
<dbReference type="InterPro" id="IPR036890">
    <property type="entry name" value="HATPase_C_sf"/>
</dbReference>
<dbReference type="PROSITE" id="PS50110">
    <property type="entry name" value="RESPONSE_REGULATORY"/>
    <property type="match status" value="2"/>
</dbReference>
<dbReference type="PANTHER" id="PTHR43065:SF49">
    <property type="entry name" value="HISTIDINE KINASE"/>
    <property type="match status" value="1"/>
</dbReference>
<dbReference type="PROSITE" id="PS50113">
    <property type="entry name" value="PAC"/>
    <property type="match status" value="1"/>
</dbReference>
<dbReference type="Pfam" id="PF13185">
    <property type="entry name" value="GAF_2"/>
    <property type="match status" value="1"/>
</dbReference>
<dbReference type="Gene3D" id="3.40.50.2300">
    <property type="match status" value="2"/>
</dbReference>
<protein>
    <recommendedName>
        <fullName evidence="2">histidine kinase</fullName>
        <ecNumber evidence="2">2.7.13.3</ecNumber>
    </recommendedName>
</protein>
<dbReference type="SMART" id="SM00091">
    <property type="entry name" value="PAS"/>
    <property type="match status" value="1"/>
</dbReference>
<dbReference type="PROSITE" id="PS50109">
    <property type="entry name" value="HIS_KIN"/>
    <property type="match status" value="1"/>
</dbReference>
<evidence type="ECO:0000256" key="1">
    <source>
        <dbReference type="ARBA" id="ARBA00000085"/>
    </source>
</evidence>
<feature type="domain" description="Histidine kinase" evidence="7">
    <location>
        <begin position="686"/>
        <end position="909"/>
    </location>
</feature>
<dbReference type="Gene3D" id="3.30.450.40">
    <property type="match status" value="2"/>
</dbReference>
<dbReference type="EMBL" id="JBHRTR010000028">
    <property type="protein sequence ID" value="MFC3228123.1"/>
    <property type="molecule type" value="Genomic_DNA"/>
</dbReference>
<feature type="modified residue" description="4-aspartylphosphate" evidence="6">
    <location>
        <position position="981"/>
    </location>
</feature>
<dbReference type="InterPro" id="IPR003661">
    <property type="entry name" value="HisK_dim/P_dom"/>
</dbReference>
<feature type="domain" description="Response regulatory" evidence="8">
    <location>
        <begin position="932"/>
        <end position="1047"/>
    </location>
</feature>
<feature type="domain" description="Response regulatory" evidence="8">
    <location>
        <begin position="14"/>
        <end position="130"/>
    </location>
</feature>
<evidence type="ECO:0000313" key="12">
    <source>
        <dbReference type="Proteomes" id="UP001595528"/>
    </source>
</evidence>
<dbReference type="PRINTS" id="PR00344">
    <property type="entry name" value="BCTRLSENSOR"/>
</dbReference>
<dbReference type="SUPFAM" id="SSF55874">
    <property type="entry name" value="ATPase domain of HSP90 chaperone/DNA topoisomerase II/histidine kinase"/>
    <property type="match status" value="1"/>
</dbReference>
<gene>
    <name evidence="11" type="ORF">ACFOGJ_12830</name>
</gene>
<proteinExistence type="predicted"/>
<feature type="domain" description="PAC" evidence="10">
    <location>
        <begin position="621"/>
        <end position="673"/>
    </location>
</feature>
<dbReference type="EC" id="2.7.13.3" evidence="2"/>
<evidence type="ECO:0000256" key="6">
    <source>
        <dbReference type="PROSITE-ProRule" id="PRU00169"/>
    </source>
</evidence>
<dbReference type="Gene3D" id="3.30.450.20">
    <property type="entry name" value="PAS domain"/>
    <property type="match status" value="1"/>
</dbReference>
<dbReference type="PROSITE" id="PS50112">
    <property type="entry name" value="PAS"/>
    <property type="match status" value="1"/>
</dbReference>
<keyword evidence="3 6" id="KW-0597">Phosphoprotein</keyword>
<dbReference type="CDD" id="cd00082">
    <property type="entry name" value="HisKA"/>
    <property type="match status" value="1"/>
</dbReference>
<dbReference type="SMART" id="SM00388">
    <property type="entry name" value="HisKA"/>
    <property type="match status" value="1"/>
</dbReference>
<dbReference type="SMART" id="SM00086">
    <property type="entry name" value="PAC"/>
    <property type="match status" value="1"/>
</dbReference>
<evidence type="ECO:0000259" key="9">
    <source>
        <dbReference type="PROSITE" id="PS50112"/>
    </source>
</evidence>
<dbReference type="Pfam" id="PF00072">
    <property type="entry name" value="Response_reg"/>
    <property type="match status" value="2"/>
</dbReference>
<dbReference type="PANTHER" id="PTHR43065">
    <property type="entry name" value="SENSOR HISTIDINE KINASE"/>
    <property type="match status" value="1"/>
</dbReference>
<dbReference type="SMART" id="SM00065">
    <property type="entry name" value="GAF"/>
    <property type="match status" value="2"/>
</dbReference>
<dbReference type="CDD" id="cd00130">
    <property type="entry name" value="PAS"/>
    <property type="match status" value="1"/>
</dbReference>
<organism evidence="11 12">
    <name type="scientific">Marinibaculum pumilum</name>
    <dbReference type="NCBI Taxonomy" id="1766165"/>
    <lineage>
        <taxon>Bacteria</taxon>
        <taxon>Pseudomonadati</taxon>
        <taxon>Pseudomonadota</taxon>
        <taxon>Alphaproteobacteria</taxon>
        <taxon>Rhodospirillales</taxon>
        <taxon>Rhodospirillaceae</taxon>
        <taxon>Marinibaculum</taxon>
    </lineage>
</organism>
<evidence type="ECO:0000313" key="11">
    <source>
        <dbReference type="EMBL" id="MFC3228123.1"/>
    </source>
</evidence>
<name>A0ABV7L0P2_9PROT</name>
<dbReference type="InterPro" id="IPR029016">
    <property type="entry name" value="GAF-like_dom_sf"/>
</dbReference>
<dbReference type="SUPFAM" id="SSF47384">
    <property type="entry name" value="Homodimeric domain of signal transducing histidine kinase"/>
    <property type="match status" value="1"/>
</dbReference>
<evidence type="ECO:0000259" key="8">
    <source>
        <dbReference type="PROSITE" id="PS50110"/>
    </source>
</evidence>
<dbReference type="Pfam" id="PF00512">
    <property type="entry name" value="HisKA"/>
    <property type="match status" value="1"/>
</dbReference>
<evidence type="ECO:0000259" key="10">
    <source>
        <dbReference type="PROSITE" id="PS50113"/>
    </source>
</evidence>
<dbReference type="SUPFAM" id="SSF55781">
    <property type="entry name" value="GAF domain-like"/>
    <property type="match status" value="2"/>
</dbReference>
<dbReference type="SUPFAM" id="SSF52172">
    <property type="entry name" value="CheY-like"/>
    <property type="match status" value="2"/>
</dbReference>
<sequence>MGQSVIDTSPGCRLILVAEDSPTQQQHLVMLLEEAGFQVLAANDGRQAVELARERSPQLVISDVVMPGLDGYELCRALKRDPATTSIPIILVTELSRPEDVFKGLNCGADNFITKPYDERYLLARITYIFTNRLLRERGHLQVGVEIELQGERHFITADRQQILDLLISTYGEAVHLNGELRDRQAVLEATVNSLNAITHVTEALNRCTSDREVLGAALERAMSLASSPIGWCYIRMPDEERPRLEVAEIRGADAALAERIEQGEICDGRIWLSDEPPDHAVVALNCRPDEGRPHESHIAVPIQADHSLLGLLALDWPQDDTPDDGLLRLLTAIGQQAGIALERAYLHRDLERKVAKRTAALSEEIRQRKLAEAELERRRLEQAEVAAFGQEALRLADPAPLYLRAAGILERTLGADGACVVLRNDGGTWHIEAATGSDASRLGAVMAKPGDLAYCEHVRARGETVLVEDWRRETVVPMPESLAVEGTGSGAAIAIHEDAQVVGILVVTSHQPGRIGAAEAGFLGAIGTILSSARTRAAMLGRLRESEAEFRATFEQAAVGIVHTDLTGRWIRCNRRLREMLDYGEDELHTLGFSAVYHRDELQNILSGIRRLASGELDVLRQERRMIRKDGSEMWSHVTTSIKRDAEGNTEYYISVVEDISEKKKSEEQITHLQKLEAIGRLTGGIAHDFNNLLMIMLGNLELLEEMVTTVPEALDPLQVALGAAERGSELTRQLLMMSRRQPLEPRRVEVNTLVSEMARLLDRTVGADVQIALDLAKDLWPCHVDPGQLEAAIANLVVNARDAMPDGGTLTITTGNAQHQDGVDPLRPGLPTGDYVSVAVSDTGCGIPAEQLSLIFEPYFTTKAAGKGTGLGLSTVFGFVRQSGGDVSVYSEVGVGTTFRLFLPRDLGSETEAGGDEEQAETVGSRSGERVLLVEDMVEVRRVLARQLEQLGYECRQAADANAALALLATESFDALVTDHALGKGMSGAMLAGRCRAMHPDMAIVLVSGLPDLSISGDKPGLPVDRFLLKPVTRRKLAQALRAVLDGGAHAGQSSDCPG</sequence>
<evidence type="ECO:0000256" key="3">
    <source>
        <dbReference type="ARBA" id="ARBA00022553"/>
    </source>
</evidence>
<accession>A0ABV7L0P2</accession>
<dbReference type="RefSeq" id="WP_379900940.1">
    <property type="nucleotide sequence ID" value="NZ_JBHRTR010000028.1"/>
</dbReference>
<reference evidence="12" key="1">
    <citation type="journal article" date="2019" name="Int. J. Syst. Evol. Microbiol.">
        <title>The Global Catalogue of Microorganisms (GCM) 10K type strain sequencing project: providing services to taxonomists for standard genome sequencing and annotation.</title>
        <authorList>
            <consortium name="The Broad Institute Genomics Platform"/>
            <consortium name="The Broad Institute Genome Sequencing Center for Infectious Disease"/>
            <person name="Wu L."/>
            <person name="Ma J."/>
        </authorList>
    </citation>
    <scope>NUCLEOTIDE SEQUENCE [LARGE SCALE GENOMIC DNA]</scope>
    <source>
        <strain evidence="12">KCTC 42964</strain>
    </source>
</reference>